<keyword evidence="3" id="KW-1185">Reference proteome</keyword>
<comment type="caution">
    <text evidence="2">The sequence shown here is derived from an EMBL/GenBank/DDBJ whole genome shotgun (WGS) entry which is preliminary data.</text>
</comment>
<organism evidence="2 3">
    <name type="scientific">Helicobacter marmotae</name>
    <dbReference type="NCBI Taxonomy" id="152490"/>
    <lineage>
        <taxon>Bacteria</taxon>
        <taxon>Pseudomonadati</taxon>
        <taxon>Campylobacterota</taxon>
        <taxon>Epsilonproteobacteria</taxon>
        <taxon>Campylobacterales</taxon>
        <taxon>Helicobacteraceae</taxon>
        <taxon>Helicobacter</taxon>
    </lineage>
</organism>
<sequence length="298" mass="34632">MIEFKALGLEDRALLLPFTNAKNRHIADTNFTNMFMWRHAREISYAIVQNQCIIQTQYPNMNPFVFYPLGDGNKKPIIELLLKHYAHLGLPLEFASMQKHECEELEGEFGDMFEIEPRRDRFDYIYHTHALIELAGRKYHKKKNHLNRFYLQYPQTQFEPLSSANVEELRAQNNAWYAHANADDKGLYFENLGINDALRYFDTLGLQGGLLRIDGEIVAFSFGEEIGAKSCALIHIEKANIAFNGAYQAINQALLKHLFPQTLYVNREEDLGIEGLRKAKLSYQPAFLLEKYYARQKE</sequence>
<evidence type="ECO:0000313" key="3">
    <source>
        <dbReference type="Proteomes" id="UP000256599"/>
    </source>
</evidence>
<dbReference type="InterPro" id="IPR016732">
    <property type="entry name" value="UCP018688"/>
</dbReference>
<dbReference type="PIRSF" id="PIRSF018688">
    <property type="entry name" value="UCP018688"/>
    <property type="match status" value="1"/>
</dbReference>
<evidence type="ECO:0000259" key="1">
    <source>
        <dbReference type="Pfam" id="PF09924"/>
    </source>
</evidence>
<name>A0A3D8I8S5_9HELI</name>
<dbReference type="SUPFAM" id="SSF55729">
    <property type="entry name" value="Acyl-CoA N-acyltransferases (Nat)"/>
    <property type="match status" value="2"/>
</dbReference>
<dbReference type="RefSeq" id="WP_104699810.1">
    <property type="nucleotide sequence ID" value="NZ_FZPP01000014.1"/>
</dbReference>
<gene>
    <name evidence="2" type="ORF">CQA63_00100</name>
</gene>
<feature type="domain" description="Phosphatidylglycerol lysyltransferase C-terminal" evidence="1">
    <location>
        <begin position="23"/>
        <end position="294"/>
    </location>
</feature>
<evidence type="ECO:0000313" key="2">
    <source>
        <dbReference type="EMBL" id="RDU60951.1"/>
    </source>
</evidence>
<dbReference type="AlphaFoldDB" id="A0A3D8I8S5"/>
<proteinExistence type="predicted"/>
<dbReference type="Pfam" id="PF09924">
    <property type="entry name" value="LPG_synthase_C"/>
    <property type="match status" value="1"/>
</dbReference>
<dbReference type="InterPro" id="IPR024320">
    <property type="entry name" value="LPG_synthase_C"/>
</dbReference>
<dbReference type="EMBL" id="NXLR01000001">
    <property type="protein sequence ID" value="RDU60951.1"/>
    <property type="molecule type" value="Genomic_DNA"/>
</dbReference>
<dbReference type="Proteomes" id="UP000256599">
    <property type="component" value="Unassembled WGS sequence"/>
</dbReference>
<dbReference type="OrthoDB" id="9765580at2"/>
<accession>A0A3D8I8S5</accession>
<dbReference type="Gene3D" id="3.40.630.30">
    <property type="match status" value="1"/>
</dbReference>
<dbReference type="InterPro" id="IPR016181">
    <property type="entry name" value="Acyl_CoA_acyltransferase"/>
</dbReference>
<reference evidence="2 3" key="1">
    <citation type="submission" date="2018-04" db="EMBL/GenBank/DDBJ databases">
        <title>Novel Campyloabacter and Helicobacter Species and Strains.</title>
        <authorList>
            <person name="Mannion A.J."/>
            <person name="Shen Z."/>
            <person name="Fox J.G."/>
        </authorList>
    </citation>
    <scope>NUCLEOTIDE SEQUENCE [LARGE SCALE GENOMIC DNA]</scope>
    <source>
        <strain evidence="2 3">MIT 98-6070</strain>
    </source>
</reference>
<protein>
    <submittedName>
        <fullName evidence="2">DUF2156 domain-containing protein</fullName>
    </submittedName>
</protein>
<dbReference type="PANTHER" id="PTHR41373">
    <property type="entry name" value="DUF2156 DOMAIN-CONTAINING PROTEIN"/>
    <property type="match status" value="1"/>
</dbReference>
<dbReference type="PANTHER" id="PTHR41373:SF1">
    <property type="entry name" value="PHOSPHATIDYLGLYCEROL LYSYLTRANSFERASE C-TERMINAL DOMAIN-CONTAINING PROTEIN"/>
    <property type="match status" value="1"/>
</dbReference>